<dbReference type="InterPro" id="IPR001650">
    <property type="entry name" value="Helicase_C-like"/>
</dbReference>
<evidence type="ECO:0000256" key="7">
    <source>
        <dbReference type="ARBA" id="ARBA00022806"/>
    </source>
</evidence>
<keyword evidence="10" id="KW-0539">Nucleus</keyword>
<dbReference type="AlphaFoldDB" id="A0AAN8A3N9"/>
<dbReference type="GO" id="GO:0005634">
    <property type="term" value="C:nucleus"/>
    <property type="evidence" value="ECO:0007669"/>
    <property type="project" value="UniProtKB-SubCell"/>
</dbReference>
<dbReference type="Gene3D" id="3.30.70.2330">
    <property type="match status" value="1"/>
</dbReference>
<comment type="caution">
    <text evidence="16">The sequence shown here is derived from an EMBL/GenBank/DDBJ whole genome shotgun (WGS) entry which is preliminary data.</text>
</comment>
<evidence type="ECO:0000259" key="14">
    <source>
        <dbReference type="PROSITE" id="PS51192"/>
    </source>
</evidence>
<dbReference type="InterPro" id="IPR049730">
    <property type="entry name" value="SNF2/RAD54-like_C"/>
</dbReference>
<protein>
    <submittedName>
        <fullName evidence="16">Uncharacterized protein</fullName>
    </submittedName>
</protein>
<dbReference type="SMART" id="SM00910">
    <property type="entry name" value="HIRAN"/>
    <property type="match status" value="1"/>
</dbReference>
<dbReference type="InterPro" id="IPR050628">
    <property type="entry name" value="SNF2_RAD54_helicase_TF"/>
</dbReference>
<dbReference type="Pfam" id="PF13923">
    <property type="entry name" value="zf-C3HC4_2"/>
    <property type="match status" value="1"/>
</dbReference>
<dbReference type="PANTHER" id="PTHR45626:SF11">
    <property type="entry name" value="FAMILY HELICASE, PUTATIVE (AFU_ORTHOLOGUE AFUA_5G06590)-RELATED"/>
    <property type="match status" value="1"/>
</dbReference>
<evidence type="ECO:0000256" key="4">
    <source>
        <dbReference type="ARBA" id="ARBA00022741"/>
    </source>
</evidence>
<evidence type="ECO:0000256" key="9">
    <source>
        <dbReference type="ARBA" id="ARBA00022840"/>
    </source>
</evidence>
<evidence type="ECO:0000256" key="3">
    <source>
        <dbReference type="ARBA" id="ARBA00022723"/>
    </source>
</evidence>
<dbReference type="GO" id="GO:0006281">
    <property type="term" value="P:DNA repair"/>
    <property type="evidence" value="ECO:0007669"/>
    <property type="project" value="TreeGrafter"/>
</dbReference>
<dbReference type="PANTHER" id="PTHR45626">
    <property type="entry name" value="TRANSCRIPTION TERMINATION FACTOR 2-RELATED"/>
    <property type="match status" value="1"/>
</dbReference>
<comment type="similarity">
    <text evidence="2">Belongs to the SNF2/RAD54 helicase family.</text>
</comment>
<gene>
    <name evidence="16" type="ORF">LTR97_004894</name>
</gene>
<feature type="compositionally biased region" description="Polar residues" evidence="12">
    <location>
        <begin position="156"/>
        <end position="183"/>
    </location>
</feature>
<dbReference type="InterPro" id="IPR038718">
    <property type="entry name" value="SNF2-like_sf"/>
</dbReference>
<keyword evidence="4" id="KW-0547">Nucleotide-binding</keyword>
<dbReference type="Pfam" id="PF00176">
    <property type="entry name" value="SNF2-rel_dom"/>
    <property type="match status" value="1"/>
</dbReference>
<dbReference type="InterPro" id="IPR022617">
    <property type="entry name" value="Rad60/SUMO-like_dom"/>
</dbReference>
<dbReference type="SMART" id="SM00184">
    <property type="entry name" value="RING"/>
    <property type="match status" value="1"/>
</dbReference>
<evidence type="ECO:0000256" key="2">
    <source>
        <dbReference type="ARBA" id="ARBA00007025"/>
    </source>
</evidence>
<dbReference type="InterPro" id="IPR014001">
    <property type="entry name" value="Helicase_ATP-bd"/>
</dbReference>
<evidence type="ECO:0000256" key="5">
    <source>
        <dbReference type="ARBA" id="ARBA00022771"/>
    </source>
</evidence>
<feature type="domain" description="Helicase C-terminal" evidence="15">
    <location>
        <begin position="908"/>
        <end position="1073"/>
    </location>
</feature>
<evidence type="ECO:0000256" key="8">
    <source>
        <dbReference type="ARBA" id="ARBA00022833"/>
    </source>
</evidence>
<evidence type="ECO:0000259" key="13">
    <source>
        <dbReference type="PROSITE" id="PS50089"/>
    </source>
</evidence>
<accession>A0AAN8A3N9</accession>
<dbReference type="Gene3D" id="3.40.50.300">
    <property type="entry name" value="P-loop containing nucleotide triphosphate hydrolases"/>
    <property type="match status" value="1"/>
</dbReference>
<feature type="region of interest" description="Disordered" evidence="12">
    <location>
        <begin position="329"/>
        <end position="400"/>
    </location>
</feature>
<keyword evidence="6" id="KW-0378">Hydrolase</keyword>
<evidence type="ECO:0000256" key="6">
    <source>
        <dbReference type="ARBA" id="ARBA00022801"/>
    </source>
</evidence>
<dbReference type="GO" id="GO:0016818">
    <property type="term" value="F:hydrolase activity, acting on acid anhydrides, in phosphorus-containing anhydrides"/>
    <property type="evidence" value="ECO:0007669"/>
    <property type="project" value="InterPro"/>
</dbReference>
<dbReference type="Pfam" id="PF08797">
    <property type="entry name" value="HIRAN"/>
    <property type="match status" value="1"/>
</dbReference>
<dbReference type="GO" id="GO:0003676">
    <property type="term" value="F:nucleic acid binding"/>
    <property type="evidence" value="ECO:0007669"/>
    <property type="project" value="InterPro"/>
</dbReference>
<evidence type="ECO:0000256" key="11">
    <source>
        <dbReference type="PROSITE-ProRule" id="PRU00175"/>
    </source>
</evidence>
<proteinExistence type="inferred from homology"/>
<evidence type="ECO:0000259" key="15">
    <source>
        <dbReference type="PROSITE" id="PS51194"/>
    </source>
</evidence>
<dbReference type="PROSITE" id="PS51192">
    <property type="entry name" value="HELICASE_ATP_BIND_1"/>
    <property type="match status" value="1"/>
</dbReference>
<keyword evidence="9" id="KW-0067">ATP-binding</keyword>
<dbReference type="SUPFAM" id="SSF57850">
    <property type="entry name" value="RING/U-box"/>
    <property type="match status" value="1"/>
</dbReference>
<sequence>MTPQKRKAAVDLTGGSSTEDEEPPAKVQKGAAAVNASRRANQQPNATPYQTPPASSAQPPSSSAAAASTSFNNGDDKQNFRLMLYSNDGKEPMKLKVSNTTRISDVMIACRNYFKIDKGQTFELHLSGEWLSPDQMVQNTKISDLSRISVTVAKPPSSTIPVSTGASQRSTQRSFESPPSTYGNGMHSIDEREAWLAQDDASVDVDEIVASTQDAAENDDLTAYGDMPIKIVGVQYYKGMANAGEYILMRREPGNPYDSNAIRVDNVAGQQIGHIPKRIAVKLAKYMDHGWLFVEGRLAGSVGPYDCPLTVLLFGPDPNTPAGLELQAKMKADKLPTTAVMEAERREKERKKDLDRQRKEKEREEKLRLAEARRAAAKGGRATSSQQASTQFTNQNLNMPGPSTQPLMEDLMEASQRFNPRAAGQATDSYGMQEDALKNMPMAETPDSIKTNMLPYQLQALKWLLDQENPQLPPPGSDQAVQLWKRQGPNNFVNIATNHPVRDAPALARGGVLADDMGLGKTLEMISLLVADAEKNGRGTTLVVAPLSVMSNWSGQIATHIKADKALKVYTYHGTGRVNMTAADFEQYDVVVTTYQTLASDYMPRGKKKQPEGQQQRSAGLYSVNWRRVILDEGHTIRNPTSKGAAAVYALAAHARWVLTGTPIVNSLKDLYSLLRFIGITGGLNELQMFNSVLVRPLKDGDPSATFLLQAMMTAFTLRRRKEMAFIDLRLPALEERILSVEFTKKEAERYDALLGEARGLLQDVERKSKPKDGEENKSDAYNHLLEVLLRLRQCCNHWQLCGERVTKLLAQLEAQKTVDLTPENKKALQDVLQVHIESQEDCAVCLETLHNPVITTCGHSFGSECITKVVETQYKCPMCRAELKDIETCLVQPSHECGDEAADDEMDLTQSSSKLEEMMKVLGATKVKGDKTVIFSQWTRFLDIVQARLDREGYTYCRIDGTMSAPQRDASLQALEHNPECTIMLASLGVCAVGLNLTSANQVILSDSWWAPAIEDQAVDRVHRLGQKKETRVFRLVVQGTIENRTLDIQATKRELMQLAFSEKAGKRTNVKAGRLADIQKLLQ</sequence>
<dbReference type="Proteomes" id="UP001310594">
    <property type="component" value="Unassembled WGS sequence"/>
</dbReference>
<dbReference type="PROSITE" id="PS51194">
    <property type="entry name" value="HELICASE_CTER"/>
    <property type="match status" value="1"/>
</dbReference>
<evidence type="ECO:0000313" key="17">
    <source>
        <dbReference type="Proteomes" id="UP001310594"/>
    </source>
</evidence>
<dbReference type="SMART" id="SM00490">
    <property type="entry name" value="HELICc"/>
    <property type="match status" value="1"/>
</dbReference>
<dbReference type="SUPFAM" id="SSF52540">
    <property type="entry name" value="P-loop containing nucleoside triphosphate hydrolases"/>
    <property type="match status" value="2"/>
</dbReference>
<dbReference type="Gene3D" id="3.10.20.90">
    <property type="entry name" value="Phosphatidylinositol 3-kinase Catalytic Subunit, Chain A, domain 1"/>
    <property type="match status" value="1"/>
</dbReference>
<organism evidence="16 17">
    <name type="scientific">Elasticomyces elasticus</name>
    <dbReference type="NCBI Taxonomy" id="574655"/>
    <lineage>
        <taxon>Eukaryota</taxon>
        <taxon>Fungi</taxon>
        <taxon>Dikarya</taxon>
        <taxon>Ascomycota</taxon>
        <taxon>Pezizomycotina</taxon>
        <taxon>Dothideomycetes</taxon>
        <taxon>Dothideomycetidae</taxon>
        <taxon>Mycosphaerellales</taxon>
        <taxon>Teratosphaeriaceae</taxon>
        <taxon>Elasticomyces</taxon>
    </lineage>
</organism>
<keyword evidence="7" id="KW-0347">Helicase</keyword>
<feature type="domain" description="Helicase ATP-binding" evidence="14">
    <location>
        <begin position="502"/>
        <end position="681"/>
    </location>
</feature>
<comment type="subcellular location">
    <subcellularLocation>
        <location evidence="1">Nucleus</location>
    </subcellularLocation>
</comment>
<feature type="compositionally biased region" description="Basic and acidic residues" evidence="12">
    <location>
        <begin position="342"/>
        <end position="374"/>
    </location>
</feature>
<feature type="region of interest" description="Disordered" evidence="12">
    <location>
        <begin position="1"/>
        <end position="77"/>
    </location>
</feature>
<evidence type="ECO:0000256" key="10">
    <source>
        <dbReference type="ARBA" id="ARBA00023242"/>
    </source>
</evidence>
<feature type="compositionally biased region" description="Low complexity" evidence="12">
    <location>
        <begin position="52"/>
        <end position="70"/>
    </location>
</feature>
<evidence type="ECO:0000313" key="16">
    <source>
        <dbReference type="EMBL" id="KAK5702074.1"/>
    </source>
</evidence>
<dbReference type="GO" id="GO:0008270">
    <property type="term" value="F:zinc ion binding"/>
    <property type="evidence" value="ECO:0007669"/>
    <property type="project" value="UniProtKB-KW"/>
</dbReference>
<evidence type="ECO:0000256" key="1">
    <source>
        <dbReference type="ARBA" id="ARBA00004123"/>
    </source>
</evidence>
<name>A0AAN8A3N9_9PEZI</name>
<dbReference type="InterPro" id="IPR027417">
    <property type="entry name" value="P-loop_NTPase"/>
</dbReference>
<dbReference type="Gene3D" id="3.40.50.10810">
    <property type="entry name" value="Tandem AAA-ATPase domain"/>
    <property type="match status" value="1"/>
</dbReference>
<dbReference type="GO" id="GO:0004386">
    <property type="term" value="F:helicase activity"/>
    <property type="evidence" value="ECO:0007669"/>
    <property type="project" value="UniProtKB-KW"/>
</dbReference>
<keyword evidence="5 11" id="KW-0863">Zinc-finger</keyword>
<dbReference type="InterPro" id="IPR000330">
    <property type="entry name" value="SNF2_N"/>
</dbReference>
<dbReference type="Pfam" id="PF00271">
    <property type="entry name" value="Helicase_C"/>
    <property type="match status" value="1"/>
</dbReference>
<dbReference type="GO" id="GO:0008094">
    <property type="term" value="F:ATP-dependent activity, acting on DNA"/>
    <property type="evidence" value="ECO:0007669"/>
    <property type="project" value="TreeGrafter"/>
</dbReference>
<dbReference type="Gene3D" id="3.30.40.10">
    <property type="entry name" value="Zinc/RING finger domain, C3HC4 (zinc finger)"/>
    <property type="match status" value="1"/>
</dbReference>
<dbReference type="PROSITE" id="PS50089">
    <property type="entry name" value="ZF_RING_2"/>
    <property type="match status" value="1"/>
</dbReference>
<dbReference type="GO" id="GO:0005524">
    <property type="term" value="F:ATP binding"/>
    <property type="evidence" value="ECO:0007669"/>
    <property type="project" value="UniProtKB-KW"/>
</dbReference>
<feature type="domain" description="RING-type" evidence="13">
    <location>
        <begin position="843"/>
        <end position="881"/>
    </location>
</feature>
<feature type="region of interest" description="Disordered" evidence="12">
    <location>
        <begin position="156"/>
        <end position="184"/>
    </location>
</feature>
<dbReference type="EMBL" id="JAVRQU010000006">
    <property type="protein sequence ID" value="KAK5702074.1"/>
    <property type="molecule type" value="Genomic_DNA"/>
</dbReference>
<dbReference type="Pfam" id="PF11976">
    <property type="entry name" value="Rad60-SLD"/>
    <property type="match status" value="1"/>
</dbReference>
<evidence type="ECO:0000256" key="12">
    <source>
        <dbReference type="SAM" id="MobiDB-lite"/>
    </source>
</evidence>
<dbReference type="CDD" id="cd18793">
    <property type="entry name" value="SF2_C_SNF"/>
    <property type="match status" value="1"/>
</dbReference>
<keyword evidence="3" id="KW-0479">Metal-binding</keyword>
<feature type="compositionally biased region" description="Polar residues" evidence="12">
    <location>
        <begin position="383"/>
        <end position="400"/>
    </location>
</feature>
<feature type="compositionally biased region" description="Polar residues" evidence="12">
    <location>
        <begin position="38"/>
        <end position="49"/>
    </location>
</feature>
<keyword evidence="8" id="KW-0862">Zinc</keyword>
<reference evidence="16" key="1">
    <citation type="submission" date="2023-08" db="EMBL/GenBank/DDBJ databases">
        <title>Black Yeasts Isolated from many extreme environments.</title>
        <authorList>
            <person name="Coleine C."/>
            <person name="Stajich J.E."/>
            <person name="Selbmann L."/>
        </authorList>
    </citation>
    <scope>NUCLEOTIDE SEQUENCE</scope>
    <source>
        <strain evidence="16">CCFEE 5810</strain>
    </source>
</reference>
<dbReference type="InterPro" id="IPR014905">
    <property type="entry name" value="HIRAN"/>
</dbReference>
<dbReference type="InterPro" id="IPR013083">
    <property type="entry name" value="Znf_RING/FYVE/PHD"/>
</dbReference>
<dbReference type="SMART" id="SM00487">
    <property type="entry name" value="DEXDc"/>
    <property type="match status" value="1"/>
</dbReference>
<dbReference type="InterPro" id="IPR001841">
    <property type="entry name" value="Znf_RING"/>
</dbReference>